<dbReference type="AlphaFoldDB" id="E8U5L7"/>
<keyword evidence="1" id="KW-0812">Transmembrane</keyword>
<dbReference type="HOGENOM" id="CLU_099782_0_0_0"/>
<reference evidence="2 3" key="1">
    <citation type="journal article" date="2011" name="Stand. Genomic Sci.">
        <title>Complete genome sequence of Deinococcus maricopensis type strain (LB-34).</title>
        <authorList>
            <person name="Pukall R."/>
            <person name="Zeytun A."/>
            <person name="Lucas S."/>
            <person name="Lapidus A."/>
            <person name="Hammon N."/>
            <person name="Deshpande S."/>
            <person name="Nolan M."/>
            <person name="Cheng J.F."/>
            <person name="Pitluck S."/>
            <person name="Liolios K."/>
            <person name="Pagani I."/>
            <person name="Mikhailova N."/>
            <person name="Ivanova N."/>
            <person name="Mavromatis K."/>
            <person name="Pati A."/>
            <person name="Tapia R."/>
            <person name="Han C."/>
            <person name="Goodwin L."/>
            <person name="Chen A."/>
            <person name="Palaniappan K."/>
            <person name="Land M."/>
            <person name="Hauser L."/>
            <person name="Chang Y.J."/>
            <person name="Jeffries C.D."/>
            <person name="Brambilla E.M."/>
            <person name="Rohde M."/>
            <person name="Goker M."/>
            <person name="Detter J.C."/>
            <person name="Woyke T."/>
            <person name="Bristow J."/>
            <person name="Eisen J.A."/>
            <person name="Markowitz V."/>
            <person name="Hugenholtz P."/>
            <person name="Kyrpides N.C."/>
            <person name="Klenk H.P."/>
        </authorList>
    </citation>
    <scope>NUCLEOTIDE SEQUENCE [LARGE SCALE GENOMIC DNA]</scope>
    <source>
        <strain evidence="3">DSM 21211 / LMG 22137 / NRRL B-23946 / LB-34</strain>
    </source>
</reference>
<dbReference type="Gene3D" id="1.20.120.450">
    <property type="entry name" value="dinb family like domain"/>
    <property type="match status" value="1"/>
</dbReference>
<evidence type="ECO:0000313" key="3">
    <source>
        <dbReference type="Proteomes" id="UP000008635"/>
    </source>
</evidence>
<dbReference type="RefSeq" id="WP_013555861.1">
    <property type="nucleotide sequence ID" value="NC_014958.1"/>
</dbReference>
<feature type="transmembrane region" description="Helical" evidence="1">
    <location>
        <begin position="6"/>
        <end position="27"/>
    </location>
</feature>
<protein>
    <recommendedName>
        <fullName evidence="4">DinB-like domain-containing protein</fullName>
    </recommendedName>
</protein>
<reference evidence="3" key="2">
    <citation type="submission" date="2011-01" db="EMBL/GenBank/DDBJ databases">
        <title>The complete genome of Deinococcus maricopensis DSM 21211.</title>
        <authorList>
            <consortium name="US DOE Joint Genome Institute (JGI-PGF)"/>
            <person name="Lucas S."/>
            <person name="Copeland A."/>
            <person name="Lapidus A."/>
            <person name="Goodwin L."/>
            <person name="Pitluck S."/>
            <person name="Kyrpides N."/>
            <person name="Mavromatis K."/>
            <person name="Pagani I."/>
            <person name="Ivanova N."/>
            <person name="Ovchinnikova G."/>
            <person name="Zeytun A."/>
            <person name="Detter J.C."/>
            <person name="Han C."/>
            <person name="Land M."/>
            <person name="Hauser L."/>
            <person name="Markowitz V."/>
            <person name="Cheng J.-F."/>
            <person name="Hugenholtz P."/>
            <person name="Woyke T."/>
            <person name="Wu D."/>
            <person name="Pukall R."/>
            <person name="Gehrich-Schroeter G."/>
            <person name="Brambilla E."/>
            <person name="Klenk H.-P."/>
            <person name="Eisen J.A."/>
        </authorList>
    </citation>
    <scope>NUCLEOTIDE SEQUENCE [LARGE SCALE GENOMIC DNA]</scope>
    <source>
        <strain evidence="3">DSM 21211 / LMG 22137 / NRRL B-23946 / LB-34</strain>
    </source>
</reference>
<name>E8U5L7_DEIML</name>
<dbReference type="EMBL" id="CP002454">
    <property type="protein sequence ID" value="ADV66356.1"/>
    <property type="molecule type" value="Genomic_DNA"/>
</dbReference>
<organism evidence="2 3">
    <name type="scientific">Deinococcus maricopensis (strain DSM 21211 / LMG 22137 / NRRL B-23946 / LB-34)</name>
    <dbReference type="NCBI Taxonomy" id="709986"/>
    <lineage>
        <taxon>Bacteria</taxon>
        <taxon>Thermotogati</taxon>
        <taxon>Deinococcota</taxon>
        <taxon>Deinococci</taxon>
        <taxon>Deinococcales</taxon>
        <taxon>Deinococcaceae</taxon>
        <taxon>Deinococcus</taxon>
    </lineage>
</organism>
<dbReference type="InterPro" id="IPR034660">
    <property type="entry name" value="DinB/YfiT-like"/>
</dbReference>
<gene>
    <name evidence="2" type="ordered locus">Deima_0700</name>
</gene>
<evidence type="ECO:0000313" key="2">
    <source>
        <dbReference type="EMBL" id="ADV66356.1"/>
    </source>
</evidence>
<keyword evidence="1" id="KW-1133">Transmembrane helix</keyword>
<accession>E8U5L7</accession>
<dbReference type="STRING" id="709986.Deima_0700"/>
<dbReference type="eggNOG" id="ENOG5033Z6N">
    <property type="taxonomic scope" value="Bacteria"/>
</dbReference>
<evidence type="ECO:0000256" key="1">
    <source>
        <dbReference type="SAM" id="Phobius"/>
    </source>
</evidence>
<keyword evidence="1" id="KW-0472">Membrane</keyword>
<evidence type="ECO:0008006" key="4">
    <source>
        <dbReference type="Google" id="ProtNLM"/>
    </source>
</evidence>
<proteinExistence type="predicted"/>
<dbReference type="KEGG" id="dmr:Deima_0700"/>
<dbReference type="Proteomes" id="UP000008635">
    <property type="component" value="Chromosome"/>
</dbReference>
<keyword evidence="3" id="KW-1185">Reference proteome</keyword>
<dbReference type="OrthoDB" id="69228at2"/>
<sequence precursor="true">MQRNKLWVPVVVSVAAVGAAAAGVAVARHRKDDLKEFAVQQLVEGPASNLTYAQLGANLERGWLALSARLERTADTPDARATVRHIIGIERWGQARLRVALGQAAFVRDEHHVYKPPKDASLQELRETMSQTRSGTVALARALQANPPEAGTSVEHNGLGPLTPKGWLRYLNGHADLESRRLRLH</sequence>